<dbReference type="AlphaFoldDB" id="A0A495XZA3"/>
<evidence type="ECO:0000313" key="1">
    <source>
        <dbReference type="EMBL" id="RKT78495.1"/>
    </source>
</evidence>
<name>A0A495XZA3_9MICO</name>
<dbReference type="OrthoDB" id="509705at2"/>
<keyword evidence="2" id="KW-1185">Reference proteome</keyword>
<dbReference type="RefSeq" id="WP_121032761.1">
    <property type="nucleotide sequence ID" value="NZ_RBXT01000001.1"/>
</dbReference>
<evidence type="ECO:0000313" key="2">
    <source>
        <dbReference type="Proteomes" id="UP000278440"/>
    </source>
</evidence>
<accession>A0A495XZA3</accession>
<reference evidence="1 2" key="1">
    <citation type="submission" date="2018-10" db="EMBL/GenBank/DDBJ databases">
        <title>Sequencing the genomes of 1000 actinobacteria strains.</title>
        <authorList>
            <person name="Klenk H.-P."/>
        </authorList>
    </citation>
    <scope>NUCLEOTIDE SEQUENCE [LARGE SCALE GENOMIC DNA]</scope>
    <source>
        <strain evidence="1 2">DSM 44267</strain>
    </source>
</reference>
<dbReference type="EMBL" id="RBXT01000001">
    <property type="protein sequence ID" value="RKT78495.1"/>
    <property type="molecule type" value="Genomic_DNA"/>
</dbReference>
<dbReference type="SUPFAM" id="SSF53756">
    <property type="entry name" value="UDP-Glycosyltransferase/glycogen phosphorylase"/>
    <property type="match status" value="1"/>
</dbReference>
<comment type="caution">
    <text evidence="1">The sequence shown here is derived from an EMBL/GenBank/DDBJ whole genome shotgun (WGS) entry which is preliminary data.</text>
</comment>
<gene>
    <name evidence="1" type="ORF">DFJ68_1941</name>
</gene>
<dbReference type="GO" id="GO:0016740">
    <property type="term" value="F:transferase activity"/>
    <property type="evidence" value="ECO:0007669"/>
    <property type="project" value="UniProtKB-KW"/>
</dbReference>
<proteinExistence type="predicted"/>
<dbReference type="Pfam" id="PF13692">
    <property type="entry name" value="Glyco_trans_1_4"/>
    <property type="match status" value="1"/>
</dbReference>
<keyword evidence="1" id="KW-0808">Transferase</keyword>
<dbReference type="Gene3D" id="3.40.50.2000">
    <property type="entry name" value="Glycogen Phosphorylase B"/>
    <property type="match status" value="1"/>
</dbReference>
<protein>
    <submittedName>
        <fullName evidence="1">Teichuronic acid biosynthesis glycosyltransferase TuaH</fullName>
    </submittedName>
</protein>
<organism evidence="1 2">
    <name type="scientific">Terracoccus luteus</name>
    <dbReference type="NCBI Taxonomy" id="53356"/>
    <lineage>
        <taxon>Bacteria</taxon>
        <taxon>Bacillati</taxon>
        <taxon>Actinomycetota</taxon>
        <taxon>Actinomycetes</taxon>
        <taxon>Micrococcales</taxon>
        <taxon>Intrasporangiaceae</taxon>
        <taxon>Terracoccus</taxon>
    </lineage>
</organism>
<sequence>MSPQPGTDGRPGPVVLYLAGVSWDAVQGTDHRLAEHLRHRLTVVWVDPPTPVTAPVRQLGRRLARRVAQTRYPQARPGDPPAVGVTRPGLHRLDDGLWRLHTVVPPGPTRPVLSRLSDRVWHDAVRRLGRRFPGRRFVLFASRPDVDFRRLPFGRRVLHVTDDFVAGAGILGVDPDRTGRALDVALGHADEVLAVTPELATTLAARLAHLHRPDVGVRLLPNGCDPRPATGATRAASAAAGPVAGVVGQLNDRLDLDLLEAVADAGHRLLLVGPRGRLSPEKARRLDVLVARPTVEWTGAVAHSELPGHLARLRLGLTPYTRSDFNRASDPLKTLEYLAHGLPVVSADLPAARRLDPRVVEVAAGTAQFAAAVSRRLGSPPDPGLASACLTEASRHSWAVRADELAAVLLSQTLPPASAPPAAPATPAQERP</sequence>
<dbReference type="Proteomes" id="UP000278440">
    <property type="component" value="Unassembled WGS sequence"/>
</dbReference>